<evidence type="ECO:0000256" key="4">
    <source>
        <dbReference type="PROSITE-ProRule" id="PRU00175"/>
    </source>
</evidence>
<dbReference type="AlphaFoldDB" id="A0A1I7TRI6"/>
<keyword evidence="1" id="KW-0479">Metal-binding</keyword>
<dbReference type="Proteomes" id="UP000095282">
    <property type="component" value="Unplaced"/>
</dbReference>
<dbReference type="GO" id="GO:0008270">
    <property type="term" value="F:zinc ion binding"/>
    <property type="evidence" value="ECO:0007669"/>
    <property type="project" value="UniProtKB-KW"/>
</dbReference>
<keyword evidence="3" id="KW-0862">Zinc</keyword>
<accession>A0A1I7TRI6</accession>
<evidence type="ECO:0000313" key="9">
    <source>
        <dbReference type="WBParaSite" id="Csp11.Scaffold629.g11052.t1"/>
    </source>
</evidence>
<keyword evidence="5" id="KW-0175">Coiled coil</keyword>
<feature type="coiled-coil region" evidence="5">
    <location>
        <begin position="27"/>
        <end position="68"/>
    </location>
</feature>
<keyword evidence="2 4" id="KW-0863">Zinc-finger</keyword>
<dbReference type="PROSITE" id="PS00518">
    <property type="entry name" value="ZF_RING_1"/>
    <property type="match status" value="1"/>
</dbReference>
<evidence type="ECO:0000256" key="2">
    <source>
        <dbReference type="ARBA" id="ARBA00022771"/>
    </source>
</evidence>
<evidence type="ECO:0000256" key="6">
    <source>
        <dbReference type="SAM" id="MobiDB-lite"/>
    </source>
</evidence>
<protein>
    <submittedName>
        <fullName evidence="9">RING-type domain-containing protein</fullName>
    </submittedName>
</protein>
<evidence type="ECO:0000256" key="1">
    <source>
        <dbReference type="ARBA" id="ARBA00022723"/>
    </source>
</evidence>
<evidence type="ECO:0000256" key="3">
    <source>
        <dbReference type="ARBA" id="ARBA00022833"/>
    </source>
</evidence>
<organism evidence="8 9">
    <name type="scientific">Caenorhabditis tropicalis</name>
    <dbReference type="NCBI Taxonomy" id="1561998"/>
    <lineage>
        <taxon>Eukaryota</taxon>
        <taxon>Metazoa</taxon>
        <taxon>Ecdysozoa</taxon>
        <taxon>Nematoda</taxon>
        <taxon>Chromadorea</taxon>
        <taxon>Rhabditida</taxon>
        <taxon>Rhabditina</taxon>
        <taxon>Rhabditomorpha</taxon>
        <taxon>Rhabditoidea</taxon>
        <taxon>Rhabditidae</taxon>
        <taxon>Peloderinae</taxon>
        <taxon>Caenorhabditis</taxon>
    </lineage>
</organism>
<dbReference type="WBParaSite" id="Csp11.Scaffold629.g11052.t1">
    <property type="protein sequence ID" value="Csp11.Scaffold629.g11052.t1"/>
    <property type="gene ID" value="Csp11.Scaffold629.g11052"/>
</dbReference>
<evidence type="ECO:0000313" key="8">
    <source>
        <dbReference type="Proteomes" id="UP000095282"/>
    </source>
</evidence>
<feature type="region of interest" description="Disordered" evidence="6">
    <location>
        <begin position="1"/>
        <end position="26"/>
    </location>
</feature>
<evidence type="ECO:0000259" key="7">
    <source>
        <dbReference type="PROSITE" id="PS50089"/>
    </source>
</evidence>
<dbReference type="InterPro" id="IPR001841">
    <property type="entry name" value="Znf_RING"/>
</dbReference>
<name>A0A1I7TRI6_9PELO</name>
<dbReference type="InterPro" id="IPR017907">
    <property type="entry name" value="Znf_RING_CS"/>
</dbReference>
<reference evidence="9" key="1">
    <citation type="submission" date="2016-11" db="UniProtKB">
        <authorList>
            <consortium name="WormBaseParasite"/>
        </authorList>
    </citation>
    <scope>IDENTIFICATION</scope>
</reference>
<proteinExistence type="predicted"/>
<dbReference type="Pfam" id="PF13445">
    <property type="entry name" value="zf-RING_UBOX"/>
    <property type="match status" value="1"/>
</dbReference>
<dbReference type="InterPro" id="IPR013083">
    <property type="entry name" value="Znf_RING/FYVE/PHD"/>
</dbReference>
<dbReference type="SUPFAM" id="SSF57850">
    <property type="entry name" value="RING/U-box"/>
    <property type="match status" value="1"/>
</dbReference>
<keyword evidence="8" id="KW-1185">Reference proteome</keyword>
<dbReference type="InterPro" id="IPR027370">
    <property type="entry name" value="Znf-RING_euk"/>
</dbReference>
<feature type="domain" description="RING-type" evidence="7">
    <location>
        <begin position="75"/>
        <end position="128"/>
    </location>
</feature>
<dbReference type="PROSITE" id="PS50089">
    <property type="entry name" value="ZF_RING_2"/>
    <property type="match status" value="1"/>
</dbReference>
<dbReference type="STRING" id="1561998.A0A1I7TRI6"/>
<dbReference type="Gene3D" id="3.30.40.10">
    <property type="entry name" value="Zinc/RING finger domain, C3HC4 (zinc finger)"/>
    <property type="match status" value="1"/>
</dbReference>
<sequence>MAPTKKNQNKRNANVAKKTSQKETVRGNEKLKELKEILKKAKDLEKQCAAEDAELKELTARLEILREADFQFSGCKVCSFDFSKARRIPRVIKCGHTVCNNCLFSKAKKNQFLVLENKHREYTCIGCKTKIQLPVERKKNDKNTPPNTAILTYICK</sequence>
<evidence type="ECO:0000256" key="5">
    <source>
        <dbReference type="SAM" id="Coils"/>
    </source>
</evidence>